<dbReference type="EMBL" id="CP022753">
    <property type="protein sequence ID" value="ASU81670.1"/>
    <property type="molecule type" value="Genomic_DNA"/>
</dbReference>
<keyword evidence="2 5" id="KW-0547">Nucleotide-binding</keyword>
<dbReference type="GO" id="GO:0042398">
    <property type="term" value="P:modified amino acid biosynthetic process"/>
    <property type="evidence" value="ECO:0007669"/>
    <property type="project" value="InterPro"/>
</dbReference>
<dbReference type="HAMAP" id="MF_01609">
    <property type="entry name" value="Glu_cys_ligase_2"/>
    <property type="match status" value="1"/>
</dbReference>
<proteinExistence type="inferred from homology"/>
<dbReference type="InterPro" id="IPR014746">
    <property type="entry name" value="Gln_synth/guanido_kin_cat_dom"/>
</dbReference>
<dbReference type="Pfam" id="PF04107">
    <property type="entry name" value="GCS2"/>
    <property type="match status" value="1"/>
</dbReference>
<dbReference type="AlphaFoldDB" id="A0A223S0L7"/>
<dbReference type="GO" id="GO:0005524">
    <property type="term" value="F:ATP binding"/>
    <property type="evidence" value="ECO:0007669"/>
    <property type="project" value="UniProtKB-KW"/>
</dbReference>
<comment type="similarity">
    <text evidence="5">Belongs to the glutamate--cysteine ligase type 2 family. YbdK subfamily.</text>
</comment>
<dbReference type="NCBIfam" id="TIGR02050">
    <property type="entry name" value="gshA_cyan_rel"/>
    <property type="match status" value="1"/>
</dbReference>
<organism evidence="6 7">
    <name type="scientific">Nocardiopsis gilva YIM 90087</name>
    <dbReference type="NCBI Taxonomy" id="1235441"/>
    <lineage>
        <taxon>Bacteria</taxon>
        <taxon>Bacillati</taxon>
        <taxon>Actinomycetota</taxon>
        <taxon>Actinomycetes</taxon>
        <taxon>Streptosporangiales</taxon>
        <taxon>Nocardiopsidaceae</taxon>
        <taxon>Nocardiopsis</taxon>
    </lineage>
</organism>
<evidence type="ECO:0000256" key="3">
    <source>
        <dbReference type="ARBA" id="ARBA00022840"/>
    </source>
</evidence>
<dbReference type="Gene3D" id="3.30.590.20">
    <property type="match status" value="1"/>
</dbReference>
<dbReference type="PANTHER" id="PTHR36510:SF1">
    <property type="entry name" value="GLUTAMATE--CYSTEINE LIGASE 2-RELATED"/>
    <property type="match status" value="1"/>
</dbReference>
<dbReference type="PANTHER" id="PTHR36510">
    <property type="entry name" value="GLUTAMATE--CYSTEINE LIGASE 2-RELATED"/>
    <property type="match status" value="1"/>
</dbReference>
<dbReference type="NCBIfam" id="NF010041">
    <property type="entry name" value="PRK13517.1-1"/>
    <property type="match status" value="1"/>
</dbReference>
<accession>A0A223S0L7</accession>
<evidence type="ECO:0000256" key="4">
    <source>
        <dbReference type="ARBA" id="ARBA00048819"/>
    </source>
</evidence>
<dbReference type="InterPro" id="IPR050141">
    <property type="entry name" value="GCL_type2/YbdK_subfam"/>
</dbReference>
<keyword evidence="7" id="KW-1185">Reference proteome</keyword>
<dbReference type="EC" id="6.3.2.2" evidence="5"/>
<keyword evidence="3 5" id="KW-0067">ATP-binding</keyword>
<dbReference type="InterPro" id="IPR011793">
    <property type="entry name" value="YbdK"/>
</dbReference>
<comment type="catalytic activity">
    <reaction evidence="4 5">
        <text>L-cysteine + L-glutamate + ATP = gamma-L-glutamyl-L-cysteine + ADP + phosphate + H(+)</text>
        <dbReference type="Rhea" id="RHEA:13285"/>
        <dbReference type="ChEBI" id="CHEBI:15378"/>
        <dbReference type="ChEBI" id="CHEBI:29985"/>
        <dbReference type="ChEBI" id="CHEBI:30616"/>
        <dbReference type="ChEBI" id="CHEBI:35235"/>
        <dbReference type="ChEBI" id="CHEBI:43474"/>
        <dbReference type="ChEBI" id="CHEBI:58173"/>
        <dbReference type="ChEBI" id="CHEBI:456216"/>
        <dbReference type="EC" id="6.3.2.2"/>
    </reaction>
</comment>
<dbReference type="SUPFAM" id="SSF55931">
    <property type="entry name" value="Glutamine synthetase/guanido kinase"/>
    <property type="match status" value="1"/>
</dbReference>
<name>A0A223S0L7_9ACTN</name>
<protein>
    <recommendedName>
        <fullName evidence="5">Putative glutamate--cysteine ligase 2</fullName>
        <ecNumber evidence="5">6.3.2.2</ecNumber>
    </recommendedName>
    <alternativeName>
        <fullName evidence="5">Gamma-glutamylcysteine synthetase 2</fullName>
        <shortName evidence="5">GCS 2</shortName>
        <shortName evidence="5">Gamma-GCS 2</shortName>
    </alternativeName>
</protein>
<gene>
    <name evidence="6" type="ORF">CDO52_01645</name>
</gene>
<evidence type="ECO:0000313" key="7">
    <source>
        <dbReference type="Proteomes" id="UP000215005"/>
    </source>
</evidence>
<evidence type="ECO:0000256" key="1">
    <source>
        <dbReference type="ARBA" id="ARBA00022598"/>
    </source>
</evidence>
<reference evidence="6 7" key="1">
    <citation type="submission" date="2017-08" db="EMBL/GenBank/DDBJ databases">
        <title>The complete genome sequence of Nocardiopsis gilva YIM 90087.</title>
        <authorList>
            <person name="Yin M."/>
            <person name="Tang S."/>
        </authorList>
    </citation>
    <scope>NUCLEOTIDE SEQUENCE [LARGE SCALE GENOMIC DNA]</scope>
    <source>
        <strain evidence="6 7">YIM 90087</strain>
    </source>
</reference>
<dbReference type="KEGG" id="ngv:CDO52_01645"/>
<evidence type="ECO:0000256" key="2">
    <source>
        <dbReference type="ARBA" id="ARBA00022741"/>
    </source>
</evidence>
<comment type="function">
    <text evidence="5">ATP-dependent carboxylate-amine ligase which exhibits weak glutamate--cysteine ligase activity.</text>
</comment>
<dbReference type="InterPro" id="IPR006336">
    <property type="entry name" value="GCS2"/>
</dbReference>
<dbReference type="Proteomes" id="UP000215005">
    <property type="component" value="Chromosome"/>
</dbReference>
<dbReference type="RefSeq" id="WP_017620512.1">
    <property type="nucleotide sequence ID" value="NZ_ANBG01000329.1"/>
</dbReference>
<evidence type="ECO:0000313" key="6">
    <source>
        <dbReference type="EMBL" id="ASU81670.1"/>
    </source>
</evidence>
<sequence length="372" mass="40141">MTADSLTVGVEEEYLLVDPVTREVSSHGPRVVAQASSGLGDRVSTELTRYQVEARTEPHTAMEGLGEQIRSMRASVARAAGRHGLRIISSGAPILGQSLPPPFSDGPRYAQSVATFRALDDEQTACACHIHIGMPDLDRTLQVSNHMRPWIPVLIALMANSPYWAGRDTGYASWRTMTLARWPVAGPPPYFESPAHFDDLIGRVIEAGAILDRAGLYWDIRPSNHVPTLEVRVADAPVTADDTLLLSAVVRGMVATALTAIDAGEPAPHPKPEILRGACWRAARDGLTGQSVDLSTGRLIPAAARVDQLLTWILPALRDQGSLALVSDGWSRLRASGNGADRQRVAYRRRISLSDVVDHLIAATTPANRDPG</sequence>
<evidence type="ECO:0000256" key="5">
    <source>
        <dbReference type="HAMAP-Rule" id="MF_01609"/>
    </source>
</evidence>
<dbReference type="GO" id="GO:0004357">
    <property type="term" value="F:glutamate-cysteine ligase activity"/>
    <property type="evidence" value="ECO:0007669"/>
    <property type="project" value="UniProtKB-EC"/>
</dbReference>
<keyword evidence="1 5" id="KW-0436">Ligase</keyword>